<reference evidence="2 3" key="1">
    <citation type="submission" date="2017-02" db="EMBL/GenBank/DDBJ databases">
        <authorList>
            <person name="Jeong S."/>
        </authorList>
    </citation>
    <scope>NUCLEOTIDE SEQUENCE [LARGE SCALE GENOMIC DNA]</scope>
    <source>
        <strain evidence="2 3">RMAR6-6</strain>
    </source>
</reference>
<dbReference type="Proteomes" id="UP000188174">
    <property type="component" value="Chromosome"/>
</dbReference>
<keyword evidence="1" id="KW-0732">Signal</keyword>
<accession>A0ABM6I8S7</accession>
<proteinExistence type="predicted"/>
<name>A0ABM6I8S7_9HYPH</name>
<sequence length="213" mass="22775">MQATSAIAGLMFALSAGSALADPIALVLDKSEGVDVSAFTELMPGDVVDLGATGHVDLLDYSACQEVRIQAGVLKVSSEGYTAEGSEQKVLRAGNCLQADSGTDSEKADKGLTVTLRGLTLENKKAASLMLRFDNKLRDQYDTVFVSFGGGEPKRFDMLDNILTDMPNREPEDEAVEVELFLQGKAPDYGVVMRTITIDPVQVGRKTAVVIVK</sequence>
<keyword evidence="3" id="KW-1185">Reference proteome</keyword>
<feature type="signal peptide" evidence="1">
    <location>
        <begin position="1"/>
        <end position="21"/>
    </location>
</feature>
<evidence type="ECO:0000313" key="3">
    <source>
        <dbReference type="Proteomes" id="UP000188174"/>
    </source>
</evidence>
<feature type="chain" id="PRO_5045278676" evidence="1">
    <location>
        <begin position="22"/>
        <end position="213"/>
    </location>
</feature>
<organism evidence="2 3">
    <name type="scientific">Roseibium algicola</name>
    <dbReference type="NCBI Taxonomy" id="2857014"/>
    <lineage>
        <taxon>Bacteria</taxon>
        <taxon>Pseudomonadati</taxon>
        <taxon>Pseudomonadota</taxon>
        <taxon>Alphaproteobacteria</taxon>
        <taxon>Hyphomicrobiales</taxon>
        <taxon>Stappiaceae</taxon>
        <taxon>Roseibium</taxon>
    </lineage>
</organism>
<dbReference type="EMBL" id="CP019630">
    <property type="protein sequence ID" value="AQQ06897.1"/>
    <property type="molecule type" value="Genomic_DNA"/>
</dbReference>
<evidence type="ECO:0000256" key="1">
    <source>
        <dbReference type="SAM" id="SignalP"/>
    </source>
</evidence>
<gene>
    <name evidence="2" type="ORF">B0E33_27700</name>
</gene>
<evidence type="ECO:0000313" key="2">
    <source>
        <dbReference type="EMBL" id="AQQ06897.1"/>
    </source>
</evidence>
<protein>
    <submittedName>
        <fullName evidence="2">Uncharacterized protein</fullName>
    </submittedName>
</protein>